<keyword evidence="4 9" id="KW-0067">ATP-binding</keyword>
<evidence type="ECO:0000259" key="11">
    <source>
        <dbReference type="PROSITE" id="PS50067"/>
    </source>
</evidence>
<evidence type="ECO:0000256" key="9">
    <source>
        <dbReference type="RuleBase" id="RU000394"/>
    </source>
</evidence>
<reference evidence="12" key="2">
    <citation type="submission" date="2014-03" db="EMBL/GenBank/DDBJ databases">
        <authorList>
            <person name="Genoscope - CEA"/>
        </authorList>
    </citation>
    <scope>NUCLEOTIDE SEQUENCE</scope>
</reference>
<dbReference type="Gene3D" id="3.40.850.10">
    <property type="entry name" value="Kinesin motor domain"/>
    <property type="match status" value="1"/>
</dbReference>
<keyword evidence="2 9" id="KW-0493">Microtubule</keyword>
<evidence type="ECO:0000256" key="10">
    <source>
        <dbReference type="SAM" id="MobiDB-lite"/>
    </source>
</evidence>
<dbReference type="SUPFAM" id="SSF52540">
    <property type="entry name" value="P-loop containing nucleoside triphosphate hydrolases"/>
    <property type="match status" value="1"/>
</dbReference>
<dbReference type="PRINTS" id="PR00380">
    <property type="entry name" value="KINESINHEAVY"/>
</dbReference>
<evidence type="ECO:0000256" key="2">
    <source>
        <dbReference type="ARBA" id="ARBA00022701"/>
    </source>
</evidence>
<dbReference type="InterPro" id="IPR001752">
    <property type="entry name" value="Kinesin_motor_dom"/>
</dbReference>
<evidence type="ECO:0000256" key="8">
    <source>
        <dbReference type="PROSITE-ProRule" id="PRU00283"/>
    </source>
</evidence>
<dbReference type="PROSITE" id="PS00411">
    <property type="entry name" value="KINESIN_MOTOR_1"/>
    <property type="match status" value="1"/>
</dbReference>
<reference evidence="12" key="1">
    <citation type="journal article" date="2014" name="Nat. Commun.">
        <title>The rainbow trout genome provides novel insights into evolution after whole-genome duplication in vertebrates.</title>
        <authorList>
            <person name="Berthelot C."/>
            <person name="Brunet F."/>
            <person name="Chalopin D."/>
            <person name="Juanchich A."/>
            <person name="Bernard M."/>
            <person name="Noel B."/>
            <person name="Bento P."/>
            <person name="Da Silva C."/>
            <person name="Labadie K."/>
            <person name="Alberti A."/>
            <person name="Aury J.M."/>
            <person name="Louis A."/>
            <person name="Dehais P."/>
            <person name="Bardou P."/>
            <person name="Montfort J."/>
            <person name="Klopp C."/>
            <person name="Cabau C."/>
            <person name="Gaspin C."/>
            <person name="Thorgaard G.H."/>
            <person name="Boussaha M."/>
            <person name="Quillet E."/>
            <person name="Guyomard R."/>
            <person name="Galiana D."/>
            <person name="Bobe J."/>
            <person name="Volff J.N."/>
            <person name="Genet C."/>
            <person name="Wincker P."/>
            <person name="Jaillon O."/>
            <person name="Roest Crollius H."/>
            <person name="Guiguen Y."/>
        </authorList>
    </citation>
    <scope>NUCLEOTIDE SEQUENCE [LARGE SCALE GENOMIC DNA]</scope>
</reference>
<dbReference type="PaxDb" id="8022-A0A060WX85"/>
<keyword evidence="5 9" id="KW-0505">Motor protein</keyword>
<dbReference type="PROSITE" id="PS50067">
    <property type="entry name" value="KINESIN_MOTOR_2"/>
    <property type="match status" value="1"/>
</dbReference>
<comment type="similarity">
    <text evidence="7">Belongs to the TRAFAC class myosin-kinesin ATPase superfamily. Kinesin family. KIN-13 subfamily.</text>
</comment>
<gene>
    <name evidence="12" type="ORF">GSONMT00061645001</name>
</gene>
<comment type="caution">
    <text evidence="8">Lacks conserved residue(s) required for the propagation of feature annotation.</text>
</comment>
<dbReference type="EMBL" id="FR904657">
    <property type="protein sequence ID" value="CDQ69200.1"/>
    <property type="molecule type" value="Genomic_DNA"/>
</dbReference>
<dbReference type="InterPro" id="IPR027640">
    <property type="entry name" value="Kinesin-like_fam"/>
</dbReference>
<evidence type="ECO:0000313" key="12">
    <source>
        <dbReference type="EMBL" id="CDQ69200.1"/>
    </source>
</evidence>
<comment type="subcellular location">
    <subcellularLocation>
        <location evidence="1">Cytoplasm</location>
        <location evidence="1">Cytoskeleton</location>
    </subcellularLocation>
</comment>
<protein>
    <recommendedName>
        <fullName evidence="9">Kinesin-like protein</fullName>
    </recommendedName>
</protein>
<organism evidence="12 13">
    <name type="scientific">Oncorhynchus mykiss</name>
    <name type="common">Rainbow trout</name>
    <name type="synonym">Salmo gairdneri</name>
    <dbReference type="NCBI Taxonomy" id="8022"/>
    <lineage>
        <taxon>Eukaryota</taxon>
        <taxon>Metazoa</taxon>
        <taxon>Chordata</taxon>
        <taxon>Craniata</taxon>
        <taxon>Vertebrata</taxon>
        <taxon>Euteleostomi</taxon>
        <taxon>Actinopterygii</taxon>
        <taxon>Neopterygii</taxon>
        <taxon>Teleostei</taxon>
        <taxon>Protacanthopterygii</taxon>
        <taxon>Salmoniformes</taxon>
        <taxon>Salmonidae</taxon>
        <taxon>Salmoninae</taxon>
        <taxon>Oncorhynchus</taxon>
    </lineage>
</organism>
<accession>A0A060WX85</accession>
<dbReference type="InterPro" id="IPR019821">
    <property type="entry name" value="Kinesin_motor_CS"/>
</dbReference>
<proteinExistence type="inferred from homology"/>
<dbReference type="Pfam" id="PF00225">
    <property type="entry name" value="Kinesin"/>
    <property type="match status" value="1"/>
</dbReference>
<dbReference type="PANTHER" id="PTHR47971:SF20">
    <property type="entry name" value="KINESIN-LIKE PROTEIN KIF24"/>
    <property type="match status" value="1"/>
</dbReference>
<dbReference type="GO" id="GO:0007018">
    <property type="term" value="P:microtubule-based movement"/>
    <property type="evidence" value="ECO:0007669"/>
    <property type="project" value="InterPro"/>
</dbReference>
<dbReference type="GO" id="GO:0005874">
    <property type="term" value="C:microtubule"/>
    <property type="evidence" value="ECO:0007669"/>
    <property type="project" value="UniProtKB-KW"/>
</dbReference>
<dbReference type="GO" id="GO:0003777">
    <property type="term" value="F:microtubule motor activity"/>
    <property type="evidence" value="ECO:0007669"/>
    <property type="project" value="InterPro"/>
</dbReference>
<dbReference type="InterPro" id="IPR027417">
    <property type="entry name" value="P-loop_NTPase"/>
</dbReference>
<keyword evidence="3 9" id="KW-0547">Nucleotide-binding</keyword>
<dbReference type="STRING" id="8022.A0A060WX85"/>
<dbReference type="PANTHER" id="PTHR47971">
    <property type="entry name" value="KINESIN-RELATED PROTEIN 6"/>
    <property type="match status" value="1"/>
</dbReference>
<dbReference type="GO" id="GO:0008017">
    <property type="term" value="F:microtubule binding"/>
    <property type="evidence" value="ECO:0007669"/>
    <property type="project" value="InterPro"/>
</dbReference>
<feature type="region of interest" description="Disordered" evidence="10">
    <location>
        <begin position="98"/>
        <end position="172"/>
    </location>
</feature>
<dbReference type="AlphaFoldDB" id="A0A060WX85"/>
<evidence type="ECO:0000256" key="7">
    <source>
        <dbReference type="ARBA" id="ARBA00061030"/>
    </source>
</evidence>
<feature type="compositionally biased region" description="Basic and acidic residues" evidence="10">
    <location>
        <begin position="149"/>
        <end position="169"/>
    </location>
</feature>
<dbReference type="GO" id="GO:0005524">
    <property type="term" value="F:ATP binding"/>
    <property type="evidence" value="ECO:0007669"/>
    <property type="project" value="UniProtKB-KW"/>
</dbReference>
<evidence type="ECO:0000256" key="6">
    <source>
        <dbReference type="ARBA" id="ARBA00023212"/>
    </source>
</evidence>
<sequence>MTSCLYECLREVGLQRHYPCFTAMGLRRAGHLSLLTMGDYSSVGVHSMGDRARLFHLVQLVKSLEEEEDHGGHDDDRVVITRKTFTSGSKVPACRQLDFDGDGSRGSPIHKTQISGTPMRSCPHKQTVRRSTVHRSNSKVTQRQGADGTSRRTDGTSRRTDGTSRRTDEPTYMYTSRRTIGCNYGLPLSSPVSTRKEAGEQRISVCVRKRPLTNAENRRGEADVVTAHDGDSVVVHESKEAVDLTQYILQHRFNYDEVFGEESSNVDVYLKTAFPLIQHTTEFYCLTCFVLWLPGELAHSTLTATRPGSFVIAKVDILTDYSKSVRTSTVCMTQVFFPTIVYRQIISLIIHFKNLFAREDGHQVVQIAGLREVKVESVNSLLEVILWGTGERTQGVSGVNPVSSRSHALLQIQLRDSGHQATGRMSFVDLAGSERAADSRDPDRLSRMEGAEINQSLLALKECIRSLDQEQSHTPFRQSKLTQVLKDSFVGDSKTCMIANVSPSHLATKHTLNTLRYADR</sequence>
<evidence type="ECO:0000256" key="3">
    <source>
        <dbReference type="ARBA" id="ARBA00022741"/>
    </source>
</evidence>
<feature type="domain" description="Kinesin motor" evidence="11">
    <location>
        <begin position="202"/>
        <end position="520"/>
    </location>
</feature>
<dbReference type="Proteomes" id="UP000193380">
    <property type="component" value="Unassembled WGS sequence"/>
</dbReference>
<dbReference type="InterPro" id="IPR013761">
    <property type="entry name" value="SAM/pointed_sf"/>
</dbReference>
<dbReference type="InterPro" id="IPR036961">
    <property type="entry name" value="Kinesin_motor_dom_sf"/>
</dbReference>
<keyword evidence="6" id="KW-0963">Cytoplasm</keyword>
<dbReference type="GO" id="GO:0007019">
    <property type="term" value="P:microtubule depolymerization"/>
    <property type="evidence" value="ECO:0007669"/>
    <property type="project" value="TreeGrafter"/>
</dbReference>
<evidence type="ECO:0000256" key="5">
    <source>
        <dbReference type="ARBA" id="ARBA00023175"/>
    </source>
</evidence>
<evidence type="ECO:0000256" key="4">
    <source>
        <dbReference type="ARBA" id="ARBA00022840"/>
    </source>
</evidence>
<dbReference type="SUPFAM" id="SSF47769">
    <property type="entry name" value="SAM/Pointed domain"/>
    <property type="match status" value="1"/>
</dbReference>
<dbReference type="SMART" id="SM00129">
    <property type="entry name" value="KISc"/>
    <property type="match status" value="1"/>
</dbReference>
<evidence type="ECO:0000313" key="13">
    <source>
        <dbReference type="Proteomes" id="UP000193380"/>
    </source>
</evidence>
<dbReference type="FunFam" id="3.40.850.10:FF:000012">
    <property type="entry name" value="Kinesin-like protein"/>
    <property type="match status" value="1"/>
</dbReference>
<name>A0A060WX85_ONCMY</name>
<evidence type="ECO:0000256" key="1">
    <source>
        <dbReference type="ARBA" id="ARBA00004245"/>
    </source>
</evidence>
<feature type="compositionally biased region" description="Basic residues" evidence="10">
    <location>
        <begin position="122"/>
        <end position="137"/>
    </location>
</feature>
<keyword evidence="6" id="KW-0206">Cytoskeleton</keyword>